<dbReference type="EMBL" id="GGEC01065547">
    <property type="protein sequence ID" value="MBX46031.1"/>
    <property type="molecule type" value="Transcribed_RNA"/>
</dbReference>
<organism evidence="2">
    <name type="scientific">Rhizophora mucronata</name>
    <name type="common">Asiatic mangrove</name>
    <dbReference type="NCBI Taxonomy" id="61149"/>
    <lineage>
        <taxon>Eukaryota</taxon>
        <taxon>Viridiplantae</taxon>
        <taxon>Streptophyta</taxon>
        <taxon>Embryophyta</taxon>
        <taxon>Tracheophyta</taxon>
        <taxon>Spermatophyta</taxon>
        <taxon>Magnoliopsida</taxon>
        <taxon>eudicotyledons</taxon>
        <taxon>Gunneridae</taxon>
        <taxon>Pentapetalae</taxon>
        <taxon>rosids</taxon>
        <taxon>fabids</taxon>
        <taxon>Malpighiales</taxon>
        <taxon>Rhizophoraceae</taxon>
        <taxon>Rhizophora</taxon>
    </lineage>
</organism>
<proteinExistence type="predicted"/>
<feature type="compositionally biased region" description="Polar residues" evidence="1">
    <location>
        <begin position="16"/>
        <end position="28"/>
    </location>
</feature>
<reference evidence="2" key="1">
    <citation type="submission" date="2018-02" db="EMBL/GenBank/DDBJ databases">
        <title>Rhizophora mucronata_Transcriptome.</title>
        <authorList>
            <person name="Meera S.P."/>
            <person name="Sreeshan A."/>
            <person name="Augustine A."/>
        </authorList>
    </citation>
    <scope>NUCLEOTIDE SEQUENCE</scope>
    <source>
        <tissue evidence="2">Leaf</tissue>
    </source>
</reference>
<dbReference type="AlphaFoldDB" id="A0A2P2NUK0"/>
<evidence type="ECO:0000313" key="2">
    <source>
        <dbReference type="EMBL" id="MBX46031.1"/>
    </source>
</evidence>
<sequence length="35" mass="3805">MPHHMPIRPVIGEDASPTSFYPSPQSHGQEADQGC</sequence>
<accession>A0A2P2NUK0</accession>
<evidence type="ECO:0000256" key="1">
    <source>
        <dbReference type="SAM" id="MobiDB-lite"/>
    </source>
</evidence>
<feature type="region of interest" description="Disordered" evidence="1">
    <location>
        <begin position="1"/>
        <end position="35"/>
    </location>
</feature>
<name>A0A2P2NUK0_RHIMU</name>
<protein>
    <submittedName>
        <fullName evidence="2">Uncharacterized protein</fullName>
    </submittedName>
</protein>